<reference evidence="1 2" key="1">
    <citation type="submission" date="2023-09" db="EMBL/GenBank/DDBJ databases">
        <title>Complete Genome and Methylome dissection of Bacillus brevis NEB573 original source of BbsI restriction endonuclease.</title>
        <authorList>
            <person name="Fomenkov A."/>
            <person name="Roberts R.D."/>
        </authorList>
    </citation>
    <scope>NUCLEOTIDE SEQUENCE [LARGE SCALE GENOMIC DNA]</scope>
    <source>
        <strain evidence="1 2">NEB573</strain>
    </source>
</reference>
<proteinExistence type="predicted"/>
<gene>
    <name evidence="1" type="ORF">RGB73_26790</name>
</gene>
<sequence>MAESGLAAENALTALTYSLSRQMRFALLSPDKQLLEERLTQIQAGIEIVNQVMDAILFKHWISLVRIRRLLPFIQSRVKDWESFDMARLLYEACQQALAAAVSLGEGVLSLVSQAVSSEPLKEGVEQLGDSMFQQLDELFRILEQKRKLLSILMADTGWQPDKAHQEEQEALLAAVKKLEGSHGYLSPAARGWVKRARERMEGIDRQGISPRLEIRIIPPARSLAKPWLNDGVWGPRSLRQNRISRSNGVDE</sequence>
<name>A0ABY9T2L5_BREBE</name>
<evidence type="ECO:0000313" key="2">
    <source>
        <dbReference type="Proteomes" id="UP001256827"/>
    </source>
</evidence>
<keyword evidence="2" id="KW-1185">Reference proteome</keyword>
<evidence type="ECO:0000313" key="1">
    <source>
        <dbReference type="EMBL" id="WNC14246.1"/>
    </source>
</evidence>
<accession>A0ABY9T2L5</accession>
<dbReference type="RefSeq" id="WP_310766190.1">
    <property type="nucleotide sequence ID" value="NZ_CP134050.1"/>
</dbReference>
<protein>
    <submittedName>
        <fullName evidence="1">Uncharacterized protein</fullName>
    </submittedName>
</protein>
<organism evidence="1 2">
    <name type="scientific">Brevibacillus brevis</name>
    <name type="common">Bacillus brevis</name>
    <dbReference type="NCBI Taxonomy" id="1393"/>
    <lineage>
        <taxon>Bacteria</taxon>
        <taxon>Bacillati</taxon>
        <taxon>Bacillota</taxon>
        <taxon>Bacilli</taxon>
        <taxon>Bacillales</taxon>
        <taxon>Paenibacillaceae</taxon>
        <taxon>Brevibacillus</taxon>
    </lineage>
</organism>
<dbReference type="Proteomes" id="UP001256827">
    <property type="component" value="Chromosome"/>
</dbReference>
<dbReference type="EMBL" id="CP134050">
    <property type="protein sequence ID" value="WNC14246.1"/>
    <property type="molecule type" value="Genomic_DNA"/>
</dbReference>